<name>A0A9Q3IPW8_9BASI</name>
<dbReference type="Proteomes" id="UP000765509">
    <property type="component" value="Unassembled WGS sequence"/>
</dbReference>
<organism evidence="2 3">
    <name type="scientific">Austropuccinia psidii MF-1</name>
    <dbReference type="NCBI Taxonomy" id="1389203"/>
    <lineage>
        <taxon>Eukaryota</taxon>
        <taxon>Fungi</taxon>
        <taxon>Dikarya</taxon>
        <taxon>Basidiomycota</taxon>
        <taxon>Pucciniomycotina</taxon>
        <taxon>Pucciniomycetes</taxon>
        <taxon>Pucciniales</taxon>
        <taxon>Sphaerophragmiaceae</taxon>
        <taxon>Austropuccinia</taxon>
    </lineage>
</organism>
<dbReference type="AlphaFoldDB" id="A0A9Q3IPW8"/>
<accession>A0A9Q3IPW8</accession>
<keyword evidence="3" id="KW-1185">Reference proteome</keyword>
<evidence type="ECO:0000256" key="1">
    <source>
        <dbReference type="SAM" id="MobiDB-lite"/>
    </source>
</evidence>
<protein>
    <submittedName>
        <fullName evidence="2">Uncharacterized protein</fullName>
    </submittedName>
</protein>
<evidence type="ECO:0000313" key="2">
    <source>
        <dbReference type="EMBL" id="MBW0547858.1"/>
    </source>
</evidence>
<sequence length="88" mass="9625">MLKQINTNNYGLNAMGMESGAFPQPLTALGNTQNLENNENKRREDNMSGGGDQSASENDNTQSWNAHENVKISHNEDIFALPVSSTSQ</sequence>
<feature type="compositionally biased region" description="Basic and acidic residues" evidence="1">
    <location>
        <begin position="68"/>
        <end position="77"/>
    </location>
</feature>
<reference evidence="2" key="1">
    <citation type="submission" date="2021-03" db="EMBL/GenBank/DDBJ databases">
        <title>Draft genome sequence of rust myrtle Austropuccinia psidii MF-1, a brazilian biotype.</title>
        <authorList>
            <person name="Quecine M.C."/>
            <person name="Pachon D.M.R."/>
            <person name="Bonatelli M.L."/>
            <person name="Correr F.H."/>
            <person name="Franceschini L.M."/>
            <person name="Leite T.F."/>
            <person name="Margarido G.R.A."/>
            <person name="Almeida C.A."/>
            <person name="Ferrarezi J.A."/>
            <person name="Labate C.A."/>
        </authorList>
    </citation>
    <scope>NUCLEOTIDE SEQUENCE</scope>
    <source>
        <strain evidence="2">MF-1</strain>
    </source>
</reference>
<dbReference type="EMBL" id="AVOT02052957">
    <property type="protein sequence ID" value="MBW0547858.1"/>
    <property type="molecule type" value="Genomic_DNA"/>
</dbReference>
<proteinExistence type="predicted"/>
<feature type="region of interest" description="Disordered" evidence="1">
    <location>
        <begin position="16"/>
        <end position="88"/>
    </location>
</feature>
<comment type="caution">
    <text evidence="2">The sequence shown here is derived from an EMBL/GenBank/DDBJ whole genome shotgun (WGS) entry which is preliminary data.</text>
</comment>
<gene>
    <name evidence="2" type="ORF">O181_087573</name>
</gene>
<evidence type="ECO:0000313" key="3">
    <source>
        <dbReference type="Proteomes" id="UP000765509"/>
    </source>
</evidence>
<feature type="compositionally biased region" description="Polar residues" evidence="1">
    <location>
        <begin position="53"/>
        <end position="66"/>
    </location>
</feature>